<dbReference type="Pfam" id="PF21399">
    <property type="entry name" value="TERT_C"/>
    <property type="match status" value="1"/>
</dbReference>
<keyword evidence="4 13" id="KW-0158">Chromosome</keyword>
<evidence type="ECO:0000256" key="8">
    <source>
        <dbReference type="ARBA" id="ARBA00022842"/>
    </source>
</evidence>
<dbReference type="GO" id="GO:0046872">
    <property type="term" value="F:metal ion binding"/>
    <property type="evidence" value="ECO:0007669"/>
    <property type="project" value="UniProtKB-KW"/>
</dbReference>
<dbReference type="Pfam" id="PF12009">
    <property type="entry name" value="Telomerase_RBD"/>
    <property type="match status" value="1"/>
</dbReference>
<dbReference type="GO" id="GO:0070034">
    <property type="term" value="F:telomerase RNA binding"/>
    <property type="evidence" value="ECO:0007669"/>
    <property type="project" value="TreeGrafter"/>
</dbReference>
<evidence type="ECO:0000256" key="12">
    <source>
        <dbReference type="ARBA" id="ARBA00048173"/>
    </source>
</evidence>
<dbReference type="Proteomes" id="UP001159364">
    <property type="component" value="Linkage Group LG06"/>
</dbReference>
<dbReference type="GO" id="GO:0000333">
    <property type="term" value="C:telomerase catalytic core complex"/>
    <property type="evidence" value="ECO:0007669"/>
    <property type="project" value="TreeGrafter"/>
</dbReference>
<dbReference type="InterPro" id="IPR003545">
    <property type="entry name" value="Telomerase_RT"/>
</dbReference>
<evidence type="ECO:0000256" key="9">
    <source>
        <dbReference type="ARBA" id="ARBA00022895"/>
    </source>
</evidence>
<name>A0AAV8TA71_9ROSI</name>
<dbReference type="GO" id="GO:0042162">
    <property type="term" value="F:telomeric DNA binding"/>
    <property type="evidence" value="ECO:0007669"/>
    <property type="project" value="TreeGrafter"/>
</dbReference>
<dbReference type="EC" id="2.7.7.49" evidence="2 13"/>
<dbReference type="EMBL" id="JAIWQS010000006">
    <property type="protein sequence ID" value="KAJ8762959.1"/>
    <property type="molecule type" value="Genomic_DNA"/>
</dbReference>
<keyword evidence="5 13" id="KW-0808">Transferase</keyword>
<comment type="similarity">
    <text evidence="1 13">Belongs to the reverse transcriptase family. Telomerase subfamily.</text>
</comment>
<dbReference type="Gene3D" id="1.10.132.70">
    <property type="match status" value="1"/>
</dbReference>
<evidence type="ECO:0000256" key="2">
    <source>
        <dbReference type="ARBA" id="ARBA00012493"/>
    </source>
</evidence>
<evidence type="ECO:0000256" key="4">
    <source>
        <dbReference type="ARBA" id="ARBA00022454"/>
    </source>
</evidence>
<dbReference type="CDD" id="cd01648">
    <property type="entry name" value="TERT"/>
    <property type="match status" value="1"/>
</dbReference>
<reference evidence="15 16" key="1">
    <citation type="submission" date="2021-09" db="EMBL/GenBank/DDBJ databases">
        <title>Genomic insights and catalytic innovation underlie evolution of tropane alkaloids biosynthesis.</title>
        <authorList>
            <person name="Wang Y.-J."/>
            <person name="Tian T."/>
            <person name="Huang J.-P."/>
            <person name="Huang S.-X."/>
        </authorList>
    </citation>
    <scope>NUCLEOTIDE SEQUENCE [LARGE SCALE GENOMIC DNA]</scope>
    <source>
        <strain evidence="15">KIB-2018</strain>
        <tissue evidence="15">Leaf</tissue>
    </source>
</reference>
<dbReference type="PANTHER" id="PTHR12066">
    <property type="entry name" value="TELOMERASE REVERSE TRANSCRIPTASE"/>
    <property type="match status" value="1"/>
</dbReference>
<protein>
    <recommendedName>
        <fullName evidence="3 13">Telomerase reverse transcriptase</fullName>
        <ecNumber evidence="2 13">2.7.7.49</ecNumber>
    </recommendedName>
    <alternativeName>
        <fullName evidence="13">Telomerase catalytic subunit</fullName>
    </alternativeName>
</protein>
<dbReference type="Gene3D" id="3.30.70.2630">
    <property type="match status" value="1"/>
</dbReference>
<keyword evidence="7 13" id="KW-0479">Metal-binding</keyword>
<dbReference type="InterPro" id="IPR049139">
    <property type="entry name" value="TERT_C"/>
</dbReference>
<evidence type="ECO:0000256" key="10">
    <source>
        <dbReference type="ARBA" id="ARBA00022918"/>
    </source>
</evidence>
<keyword evidence="11 13" id="KW-0539">Nucleus</keyword>
<comment type="function">
    <text evidence="13">Telomerase is a ribonucleoprotein enzyme essential for the replication of chromosome termini in most eukaryotes. It elongates telomeres. It is a reverse transcriptase that adds simple sequence repeats to chromosome ends by copying a template sequence within the RNA component of the enzyme.</text>
</comment>
<evidence type="ECO:0000256" key="6">
    <source>
        <dbReference type="ARBA" id="ARBA00022695"/>
    </source>
</evidence>
<keyword evidence="16" id="KW-1185">Reference proteome</keyword>
<dbReference type="GO" id="GO:0003720">
    <property type="term" value="F:telomerase activity"/>
    <property type="evidence" value="ECO:0007669"/>
    <property type="project" value="InterPro"/>
</dbReference>
<keyword evidence="6 13" id="KW-0548">Nucleotidyltransferase</keyword>
<evidence type="ECO:0000256" key="7">
    <source>
        <dbReference type="ARBA" id="ARBA00022723"/>
    </source>
</evidence>
<evidence type="ECO:0000256" key="5">
    <source>
        <dbReference type="ARBA" id="ARBA00022679"/>
    </source>
</evidence>
<dbReference type="SMART" id="SM00975">
    <property type="entry name" value="Telomerase_RBD"/>
    <property type="match status" value="1"/>
</dbReference>
<organism evidence="15 16">
    <name type="scientific">Erythroxylum novogranatense</name>
    <dbReference type="NCBI Taxonomy" id="1862640"/>
    <lineage>
        <taxon>Eukaryota</taxon>
        <taxon>Viridiplantae</taxon>
        <taxon>Streptophyta</taxon>
        <taxon>Embryophyta</taxon>
        <taxon>Tracheophyta</taxon>
        <taxon>Spermatophyta</taxon>
        <taxon>Magnoliopsida</taxon>
        <taxon>eudicotyledons</taxon>
        <taxon>Gunneridae</taxon>
        <taxon>Pentapetalae</taxon>
        <taxon>rosids</taxon>
        <taxon>fabids</taxon>
        <taxon>Malpighiales</taxon>
        <taxon>Erythroxylaceae</taxon>
        <taxon>Erythroxylum</taxon>
    </lineage>
</organism>
<comment type="catalytic activity">
    <reaction evidence="12 13">
        <text>DNA(n) + a 2'-deoxyribonucleoside 5'-triphosphate = DNA(n+1) + diphosphate</text>
        <dbReference type="Rhea" id="RHEA:22508"/>
        <dbReference type="Rhea" id="RHEA-COMP:17339"/>
        <dbReference type="Rhea" id="RHEA-COMP:17340"/>
        <dbReference type="ChEBI" id="CHEBI:33019"/>
        <dbReference type="ChEBI" id="CHEBI:61560"/>
        <dbReference type="ChEBI" id="CHEBI:173112"/>
        <dbReference type="EC" id="2.7.7.49"/>
    </reaction>
</comment>
<evidence type="ECO:0000313" key="16">
    <source>
        <dbReference type="Proteomes" id="UP001159364"/>
    </source>
</evidence>
<feature type="domain" description="Reverse transcriptase" evidence="14">
    <location>
        <begin position="667"/>
        <end position="1031"/>
    </location>
</feature>
<comment type="subcellular location">
    <subcellularLocation>
        <location evidence="13">Nucleus</location>
    </subcellularLocation>
    <subcellularLocation>
        <location evidence="13">Chromosome</location>
        <location evidence="13">Telomere</location>
    </subcellularLocation>
</comment>
<keyword evidence="8 13" id="KW-0460">Magnesium</keyword>
<evidence type="ECO:0000256" key="13">
    <source>
        <dbReference type="RuleBase" id="RU365061"/>
    </source>
</evidence>
<accession>A0AAV8TA71</accession>
<dbReference type="AlphaFoldDB" id="A0AAV8TA71"/>
<gene>
    <name evidence="15" type="ORF">K2173_023088</name>
</gene>
<dbReference type="GO" id="GO:0000781">
    <property type="term" value="C:chromosome, telomeric region"/>
    <property type="evidence" value="ECO:0007669"/>
    <property type="project" value="UniProtKB-SubCell"/>
</dbReference>
<evidence type="ECO:0000259" key="14">
    <source>
        <dbReference type="PROSITE" id="PS50878"/>
    </source>
</evidence>
<keyword evidence="10 13" id="KW-0695">RNA-directed DNA polymerase</keyword>
<proteinExistence type="inferred from homology"/>
<dbReference type="InterPro" id="IPR021891">
    <property type="entry name" value="Telomerase_RBD"/>
</dbReference>
<sequence length="1226" mass="141099">MPKKRRVPEVLWRLFRNRAMTLANGVVCLISQCSGGQDVMSYLLRPDDPADYRTLLNHSFVVINIDAPPIGRHDPANRWPQKQIVERTMEMIMRDKLASSNVICSDFDKCTHSSPIVELLTSSAWSLLLSRVGDAIMIYLLKHTTIILPLPRKKYHQVAGPPICNLVLKSSKHTAKSEHQPPSLAQSGPLKGSIIHENTNSACKRQWRCSFGADVSVSCVGSNSRNCTVPFCQFLNKSQTKYFKQDAIETRTGVKKGHHQVNDELEVLCETSVKPKKRSRPFKWQRIKKHRRLDIKETSDEAYYLMNCNSAGSLQHYSVENPNHCHEKKCSAFHVFQAPDSLSKRIWINRRPIFYNLEHSPFVLPRKHELNYLKPNFAGSKSLIESIFHFSETNVSASPMPCPMSSSFCPIGSTCLYHSFVKLFKIIIRRAQHCKHLRLLDKHCSVSSLKDNNLKNCSSLLEGNNLERQPKRVFHCIDIEHGKGMFVNNNSQVEETKAFCSKNQVISFVWAACRSVVPPDLLGTPSSCRILRRNISKFIRLRRFEKFSLKQCMHKLKTSGFPFLSDKHSPFYLGVWIWHFELNKNGKEELSEVNSAAFNLKQVLLKRWIFWFFTFLVVPLIQANFYATEIEHGKNDVYYYHKSIWEKLHNRAIFNMKSHNYRPLDILDVETIVGKRSFGFSKLRLRPKENGVRMLANLKASSWIPAQDSPKVCSLGMLKKAQRNLGTVKSKNFKSVNYVLRDTYAVLKGIKLKEPENLGASVFDYNDIYKKLCPFITSLKNGSTTIPDVFVVVSDVSKAFDSIDQDKLLDVMKDVLHEDEYHLKQYYQVVCTKKSLWVHENLMLTDPCIGKGITEFSSLLSSPLHAVIVNQGQDKHLKRRQLLYILNEHVKRNIVQLDKGFYLQDLGISQGSVLSSLLCSFYYGHLERNVIFSFLEGTAGPLTCDLTKVISSPSSILLRLIDDFLFISTSKKQAASFFFMLQRGFQGYNCHMNEGKYCLNFDIENGPEPPSNRIYVGDDGVSFLRWSGLFLNSCTLEVQADYTRYLDNHMSSALTVCWQDKPAHQLKMKLCDFVRPKCHPIFFDSNINSGPVVRLNIYQVFLVCAMKFHCYVSDMSYICKLRPGCLLRIIQKSFRYMYALIKKRMYAAMYLGSGLHPVLELLKEEVEWLGLDAYIHVLRRKQSRHRELLSLLKSKWSTRRIDATVSPQLKYAVEKSHSSLIWRIKY</sequence>
<keyword evidence="9 13" id="KW-0779">Telomere</keyword>
<dbReference type="InterPro" id="IPR000477">
    <property type="entry name" value="RT_dom"/>
</dbReference>
<dbReference type="GO" id="GO:0007004">
    <property type="term" value="P:telomere maintenance via telomerase"/>
    <property type="evidence" value="ECO:0007669"/>
    <property type="project" value="TreeGrafter"/>
</dbReference>
<evidence type="ECO:0000313" key="15">
    <source>
        <dbReference type="EMBL" id="KAJ8762959.1"/>
    </source>
</evidence>
<dbReference type="PANTHER" id="PTHR12066:SF0">
    <property type="entry name" value="TELOMERASE REVERSE TRANSCRIPTASE"/>
    <property type="match status" value="1"/>
</dbReference>
<evidence type="ECO:0000256" key="1">
    <source>
        <dbReference type="ARBA" id="ARBA00008001"/>
    </source>
</evidence>
<comment type="caution">
    <text evidence="15">The sequence shown here is derived from an EMBL/GenBank/DDBJ whole genome shotgun (WGS) entry which is preliminary data.</text>
</comment>
<dbReference type="PROSITE" id="PS50878">
    <property type="entry name" value="RT_POL"/>
    <property type="match status" value="1"/>
</dbReference>
<evidence type="ECO:0000256" key="11">
    <source>
        <dbReference type="ARBA" id="ARBA00023242"/>
    </source>
</evidence>
<evidence type="ECO:0000256" key="3">
    <source>
        <dbReference type="ARBA" id="ARBA00016182"/>
    </source>
</evidence>
<dbReference type="Gene3D" id="1.10.357.90">
    <property type="match status" value="1"/>
</dbReference>